<accession>A0ABU5ZVW7</accession>
<gene>
    <name evidence="1" type="ORF">U6A24_11150</name>
</gene>
<evidence type="ECO:0000313" key="1">
    <source>
        <dbReference type="EMBL" id="MEB3346022.1"/>
    </source>
</evidence>
<comment type="caution">
    <text evidence="1">The sequence shown here is derived from an EMBL/GenBank/DDBJ whole genome shotgun (WGS) entry which is preliminary data.</text>
</comment>
<dbReference type="PROSITE" id="PS51257">
    <property type="entry name" value="PROKAR_LIPOPROTEIN"/>
    <property type="match status" value="1"/>
</dbReference>
<reference evidence="1 2" key="1">
    <citation type="journal article" date="2013" name="Int. J. Syst. Evol. Microbiol.">
        <title>Aquimarina gracilis sp. nov., isolated from the gut microflora of a mussel, Mytilus coruscus, and emended description of Aquimarina spongiae.</title>
        <authorList>
            <person name="Park S.C."/>
            <person name="Choe H.N."/>
            <person name="Baik K.S."/>
            <person name="Seong C.N."/>
        </authorList>
    </citation>
    <scope>NUCLEOTIDE SEQUENCE [LARGE SCALE GENOMIC DNA]</scope>
    <source>
        <strain evidence="1 2">PSC32</strain>
    </source>
</reference>
<dbReference type="Proteomes" id="UP001327027">
    <property type="component" value="Unassembled WGS sequence"/>
</dbReference>
<sequence length="590" mass="64827">MKHYFKSHVLTIFTMMFLLFFTGCHEEELLPEETEEVTETITPQNSIFHKKGFVSKEEIPDIVSSLKSEMPTKSVHSINKIKDNGISIYLDKIKHLSIKGQHTNYTFPVSVEGSLPNELFMLSIDQNTDGSIEEPIMIKYTVSQKAFDYVLANDGQIDYRYFKADYTYYDFGDFLKNKGAAKFGSNGCSGTGSLGADPGEYPTMQPNQSFTNNGVTSIFSGTSLSSNVMYTFTSNVTDDSDGNSETSTVSATTNVSGVESSFQHPNLDYTGMVLTTANNSTASVSINIGVSSAPAGNPNPGGGGGIGSPCSITHHTDIDGNVVTVIDCIDNSDDANLSAFSNRTVCEPIDYVGLNLVDFRLEVLDSQWSSMDRGWMEQHRAFLTPLLNFKNAGGQESFAKKLQDAEKSGKVNEVVGLQILYVINQNNSSEEMIEMMSITLDTLEDDDKDVLIVEPDSPQSLTSICGDYNFKNDGFSSKANISNLWIMALRKVNNQIIAINASFNYLCVDIPYQYTSRNASQTFNKAWERAKGDLFMWLNGNPNVYQDGVVTDQLKQFLIQHLNGLQAGSTISEGGCGGNIPSTRAKYCVK</sequence>
<keyword evidence="2" id="KW-1185">Reference proteome</keyword>
<name>A0ABU5ZVW7_9FLAO</name>
<dbReference type="RefSeq" id="WP_324180052.1">
    <property type="nucleotide sequence ID" value="NZ_BAABAW010000006.1"/>
</dbReference>
<organism evidence="1 2">
    <name type="scientific">Aquimarina gracilis</name>
    <dbReference type="NCBI Taxonomy" id="874422"/>
    <lineage>
        <taxon>Bacteria</taxon>
        <taxon>Pseudomonadati</taxon>
        <taxon>Bacteroidota</taxon>
        <taxon>Flavobacteriia</taxon>
        <taxon>Flavobacteriales</taxon>
        <taxon>Flavobacteriaceae</taxon>
        <taxon>Aquimarina</taxon>
    </lineage>
</organism>
<proteinExistence type="predicted"/>
<evidence type="ECO:0000313" key="2">
    <source>
        <dbReference type="Proteomes" id="UP001327027"/>
    </source>
</evidence>
<protein>
    <submittedName>
        <fullName evidence="1">Uncharacterized protein</fullName>
    </submittedName>
</protein>
<dbReference type="EMBL" id="JAYKLX010000005">
    <property type="protein sequence ID" value="MEB3346022.1"/>
    <property type="molecule type" value="Genomic_DNA"/>
</dbReference>